<name>A0A0C5PL43_ECOLX</name>
<proteinExistence type="predicted"/>
<dbReference type="AlphaFoldDB" id="A0A0C5PL43"/>
<keyword evidence="1" id="KW-0614">Plasmid</keyword>
<protein>
    <submittedName>
        <fullName evidence="1">Uncharacterized protein</fullName>
    </submittedName>
</protein>
<gene>
    <name evidence="3" type="ORF">SAMEA3752557_04874</name>
</gene>
<reference evidence="2" key="2">
    <citation type="journal article" date="2015" name="Antimicrob. Agents Chemother.">
        <title>Characterization of a cfr-carrying plasmid from porcine Escherichia coli that closely resembles plasmid pEA3 from the plant pathogen Erwinia amylovora.</title>
        <authorList>
            <person name="Zhang R."/>
            <person name="Sun B."/>
            <person name="Wang Y."/>
            <person name="Lei L."/>
            <person name="Schwarz S."/>
            <person name="Wu C."/>
        </authorList>
    </citation>
    <scope>NUCLEOTIDE SEQUENCE</scope>
    <source>
        <strain evidence="2">FSEC-01</strain>
        <plasmid evidence="2">pFSEC-01</plasmid>
    </source>
</reference>
<reference evidence="1" key="1">
    <citation type="submission" date="2014-12" db="EMBL/GenBank/DDBJ databases">
        <title>Detection a broad host range IncP plasmid carrying cfr gene from extended-spectrum cephalosporin-resistant Escherichia coli.</title>
        <authorList>
            <person name="Liu X.-Q."/>
            <person name="Liu J.-H."/>
            <person name="Zeng Z.-l."/>
        </authorList>
    </citation>
    <scope>NUCLEOTIDE SEQUENCE</scope>
    <source>
        <strain evidence="1">FP671</strain>
        <plasmid evidence="1">pHNFP671</plasmid>
    </source>
</reference>
<dbReference type="EMBL" id="UCZA01000042">
    <property type="protein sequence ID" value="SQP88013.1"/>
    <property type="molecule type" value="Genomic_DNA"/>
</dbReference>
<reference evidence="3 4" key="3">
    <citation type="submission" date="2018-06" db="EMBL/GenBank/DDBJ databases">
        <authorList>
            <consortium name="Pathogen Informatics"/>
            <person name="Doyle S."/>
        </authorList>
    </citation>
    <scope>NUCLEOTIDE SEQUENCE [LARGE SCALE GENOMIC DNA]</scope>
    <source>
        <strain evidence="3 4">VREC0535</strain>
    </source>
</reference>
<geneLocation type="plasmid" evidence="1">
    <name>pHNFP671</name>
</geneLocation>
<organism evidence="1">
    <name type="scientific">Escherichia coli</name>
    <dbReference type="NCBI Taxonomy" id="562"/>
    <lineage>
        <taxon>Bacteria</taxon>
        <taxon>Pseudomonadati</taxon>
        <taxon>Pseudomonadota</taxon>
        <taxon>Gammaproteobacteria</taxon>
        <taxon>Enterobacterales</taxon>
        <taxon>Enterobacteriaceae</taxon>
        <taxon>Escherichia</taxon>
    </lineage>
</organism>
<sequence length="49" mass="5363">MNNDILALAEMIKKAIDSHTSFKLPPLSGSEFKAVMEALREQNAGFQAV</sequence>
<dbReference type="Proteomes" id="UP000250671">
    <property type="component" value="Unassembled WGS sequence"/>
</dbReference>
<dbReference type="RefSeq" id="WP_001816708.1">
    <property type="nucleotide sequence ID" value="NZ_BFON01000039.1"/>
</dbReference>
<evidence type="ECO:0000313" key="3">
    <source>
        <dbReference type="EMBL" id="SQP88013.1"/>
    </source>
</evidence>
<dbReference type="EMBL" id="KP324830">
    <property type="protein sequence ID" value="AJQ17305.1"/>
    <property type="molecule type" value="Genomic_DNA"/>
</dbReference>
<evidence type="ECO:0000313" key="1">
    <source>
        <dbReference type="EMBL" id="AJQ17305.1"/>
    </source>
</evidence>
<dbReference type="EMBL" id="KR779901">
    <property type="protein sequence ID" value="ALG88814.1"/>
    <property type="molecule type" value="Genomic_DNA"/>
</dbReference>
<geneLocation type="plasmid" evidence="2">
    <name>pFSEC-01</name>
</geneLocation>
<accession>A0A0C5PL43</accession>
<evidence type="ECO:0000313" key="2">
    <source>
        <dbReference type="EMBL" id="ALG88814.1"/>
    </source>
</evidence>
<evidence type="ECO:0000313" key="4">
    <source>
        <dbReference type="Proteomes" id="UP000250671"/>
    </source>
</evidence>